<protein>
    <submittedName>
        <fullName evidence="1">Uncharacterized protein</fullName>
    </submittedName>
</protein>
<dbReference type="VEuPathDB" id="FungiDB:BDV34DRAFT_191943"/>
<organism evidence="1 2">
    <name type="scientific">Aspergillus parasiticus</name>
    <dbReference type="NCBI Taxonomy" id="5067"/>
    <lineage>
        <taxon>Eukaryota</taxon>
        <taxon>Fungi</taxon>
        <taxon>Dikarya</taxon>
        <taxon>Ascomycota</taxon>
        <taxon>Pezizomycotina</taxon>
        <taxon>Eurotiomycetes</taxon>
        <taxon>Eurotiomycetidae</taxon>
        <taxon>Eurotiales</taxon>
        <taxon>Aspergillaceae</taxon>
        <taxon>Aspergillus</taxon>
        <taxon>Aspergillus subgen. Circumdati</taxon>
    </lineage>
</organism>
<keyword evidence="2" id="KW-1185">Reference proteome</keyword>
<dbReference type="AlphaFoldDB" id="A0A5N6DR09"/>
<dbReference type="Proteomes" id="UP000326532">
    <property type="component" value="Unassembled WGS sequence"/>
</dbReference>
<gene>
    <name evidence="1" type="ORF">BDV34DRAFT_191943</name>
</gene>
<dbReference type="EMBL" id="ML734956">
    <property type="protein sequence ID" value="KAB8207569.1"/>
    <property type="molecule type" value="Genomic_DNA"/>
</dbReference>
<evidence type="ECO:0000313" key="2">
    <source>
        <dbReference type="Proteomes" id="UP000326532"/>
    </source>
</evidence>
<proteinExistence type="predicted"/>
<accession>A0A5N6DR09</accession>
<name>A0A5N6DR09_ASPPA</name>
<reference evidence="1 2" key="1">
    <citation type="submission" date="2019-04" db="EMBL/GenBank/DDBJ databases">
        <title>Fungal friends and foes A comparative genomics study of 23 Aspergillus species from section Flavi.</title>
        <authorList>
            <consortium name="DOE Joint Genome Institute"/>
            <person name="Kjaerbolling I."/>
            <person name="Vesth T.C."/>
            <person name="Frisvad J.C."/>
            <person name="Nybo J.L."/>
            <person name="Theobald S."/>
            <person name="Kildgaard S."/>
            <person name="Petersen T.I."/>
            <person name="Kuo A."/>
            <person name="Sato A."/>
            <person name="Lyhne E.K."/>
            <person name="Kogle M.E."/>
            <person name="Wiebenga A."/>
            <person name="Kun R.S."/>
            <person name="Lubbers R.J."/>
            <person name="Makela M.R."/>
            <person name="Barry K."/>
            <person name="Chovatia M."/>
            <person name="Clum A."/>
            <person name="Daum C."/>
            <person name="Haridas S."/>
            <person name="He G."/>
            <person name="LaButti K."/>
            <person name="Lipzen A."/>
            <person name="Mondo S."/>
            <person name="Pangilinan J."/>
            <person name="Riley R."/>
            <person name="Salamov A."/>
            <person name="Simmons B.A."/>
            <person name="Magnuson J.K."/>
            <person name="Henrissat B."/>
            <person name="Mortensen U.H."/>
            <person name="Larsen T.O."/>
            <person name="De vries R.P."/>
            <person name="Grigoriev I.V."/>
            <person name="Machida M."/>
            <person name="Baker S.E."/>
            <person name="Andersen M.R."/>
        </authorList>
    </citation>
    <scope>NUCLEOTIDE SEQUENCE [LARGE SCALE GENOMIC DNA]</scope>
    <source>
        <strain evidence="1 2">CBS 117618</strain>
    </source>
</reference>
<evidence type="ECO:0000313" key="1">
    <source>
        <dbReference type="EMBL" id="KAB8207569.1"/>
    </source>
</evidence>
<sequence>MFQAKFEQIYLASKECLGLEEEFGRPDNPVSSTNGPAGVPGSCLTPLGVAAHSGSNQDVPVVEQGNNICKTFAKNPSIFTGYNPTIF</sequence>